<comment type="similarity">
    <text evidence="1">Belongs to the type-I restriction system S methylase family.</text>
</comment>
<dbReference type="EMBL" id="JBDIMF010000004">
    <property type="protein sequence ID" value="MEN2786975.1"/>
    <property type="molecule type" value="Genomic_DNA"/>
</dbReference>
<name>A0ABU9XT23_9SPHN</name>
<gene>
    <name evidence="5" type="ORF">ABC969_11150</name>
</gene>
<keyword evidence="3" id="KW-0238">DNA-binding</keyword>
<comment type="caution">
    <text evidence="5">The sequence shown here is derived from an EMBL/GenBank/DDBJ whole genome shotgun (WGS) entry which is preliminary data.</text>
</comment>
<sequence>MVKLNSVFNVEYGSKLDLNKMLLVDKAGGGVNFVGRSSVHHGVSATVARLFDKEPYPAGSLTVALGGTKLLASFVQLEEFYTAQNVAVLTPLVELTLAQKLYVCLAIRHNRFRYSAFGREANRTLRTLEIPAVADFPAWIGSVSADLDVSKYQASASGSKIVEISTVGWSLYRLDNLFEIKKGLRLTQSKMTDGEIPFVSAIDKNNGIRQKIGAAAKHLGNLITVSYNGSVGEAFYQPTPFFASDDVNVLYPKFKLTENIGLFLCAIIRKEAFRFSYGRKWTAERMRATEILLPSVGGLPDWLWIEEFMSSVPGSAALVPDVIDAQLLSLANA</sequence>
<dbReference type="InterPro" id="IPR000055">
    <property type="entry name" value="Restrct_endonuc_typeI_TRD"/>
</dbReference>
<evidence type="ECO:0000313" key="6">
    <source>
        <dbReference type="Proteomes" id="UP001404104"/>
    </source>
</evidence>
<dbReference type="InterPro" id="IPR044946">
    <property type="entry name" value="Restrct_endonuc_typeI_TRD_sf"/>
</dbReference>
<accession>A0ABU9XT23</accession>
<evidence type="ECO:0000313" key="5">
    <source>
        <dbReference type="EMBL" id="MEN2786975.1"/>
    </source>
</evidence>
<organism evidence="5 6">
    <name type="scientific">Sphingomonas qilianensis</name>
    <dbReference type="NCBI Taxonomy" id="1736690"/>
    <lineage>
        <taxon>Bacteria</taxon>
        <taxon>Pseudomonadati</taxon>
        <taxon>Pseudomonadota</taxon>
        <taxon>Alphaproteobacteria</taxon>
        <taxon>Sphingomonadales</taxon>
        <taxon>Sphingomonadaceae</taxon>
        <taxon>Sphingomonas</taxon>
    </lineage>
</organism>
<dbReference type="Pfam" id="PF01420">
    <property type="entry name" value="Methylase_S"/>
    <property type="match status" value="1"/>
</dbReference>
<proteinExistence type="inferred from homology"/>
<evidence type="ECO:0000256" key="1">
    <source>
        <dbReference type="ARBA" id="ARBA00010923"/>
    </source>
</evidence>
<protein>
    <submittedName>
        <fullName evidence="5">Restriction endonuclease subunit S</fullName>
        <ecNumber evidence="5">3.1.21.-</ecNumber>
    </submittedName>
</protein>
<dbReference type="Gene3D" id="3.90.220.20">
    <property type="entry name" value="DNA methylase specificity domains"/>
    <property type="match status" value="1"/>
</dbReference>
<keyword evidence="5" id="KW-0255">Endonuclease</keyword>
<feature type="domain" description="Type I restriction modification DNA specificity" evidence="4">
    <location>
        <begin position="167"/>
        <end position="295"/>
    </location>
</feature>
<evidence type="ECO:0000256" key="2">
    <source>
        <dbReference type="ARBA" id="ARBA00022747"/>
    </source>
</evidence>
<reference evidence="5 6" key="1">
    <citation type="submission" date="2024-05" db="EMBL/GenBank/DDBJ databases">
        <authorList>
            <person name="Liu Q."/>
            <person name="Xin Y.-H."/>
        </authorList>
    </citation>
    <scope>NUCLEOTIDE SEQUENCE [LARGE SCALE GENOMIC DNA]</scope>
    <source>
        <strain evidence="5 6">CGMCC 1.15349</strain>
    </source>
</reference>
<dbReference type="Proteomes" id="UP001404104">
    <property type="component" value="Unassembled WGS sequence"/>
</dbReference>
<dbReference type="RefSeq" id="WP_345864986.1">
    <property type="nucleotide sequence ID" value="NZ_JBDIMF010000004.1"/>
</dbReference>
<dbReference type="EC" id="3.1.21.-" evidence="5"/>
<keyword evidence="6" id="KW-1185">Reference proteome</keyword>
<dbReference type="GO" id="GO:0004519">
    <property type="term" value="F:endonuclease activity"/>
    <property type="evidence" value="ECO:0007669"/>
    <property type="project" value="UniProtKB-KW"/>
</dbReference>
<keyword evidence="5" id="KW-0378">Hydrolase</keyword>
<evidence type="ECO:0000259" key="4">
    <source>
        <dbReference type="Pfam" id="PF01420"/>
    </source>
</evidence>
<keyword evidence="2" id="KW-0680">Restriction system</keyword>
<dbReference type="GO" id="GO:0016787">
    <property type="term" value="F:hydrolase activity"/>
    <property type="evidence" value="ECO:0007669"/>
    <property type="project" value="UniProtKB-KW"/>
</dbReference>
<evidence type="ECO:0000256" key="3">
    <source>
        <dbReference type="ARBA" id="ARBA00023125"/>
    </source>
</evidence>
<keyword evidence="5" id="KW-0540">Nuclease</keyword>
<dbReference type="SUPFAM" id="SSF116734">
    <property type="entry name" value="DNA methylase specificity domain"/>
    <property type="match status" value="1"/>
</dbReference>